<dbReference type="GO" id="GO:0006817">
    <property type="term" value="P:phosphate ion transport"/>
    <property type="evidence" value="ECO:0007669"/>
    <property type="project" value="TreeGrafter"/>
</dbReference>
<dbReference type="PROSITE" id="PS51382">
    <property type="entry name" value="SPX"/>
    <property type="match status" value="1"/>
</dbReference>
<dbReference type="Pfam" id="PF03124">
    <property type="entry name" value="EXS"/>
    <property type="match status" value="1"/>
</dbReference>
<name>A0A4Y7KC09_PAPSO</name>
<feature type="transmembrane region" description="Helical" evidence="7">
    <location>
        <begin position="359"/>
        <end position="380"/>
    </location>
</feature>
<feature type="domain" description="SPX" evidence="9">
    <location>
        <begin position="1"/>
        <end position="224"/>
    </location>
</feature>
<dbReference type="GO" id="GO:0000822">
    <property type="term" value="F:inositol hexakisphosphate binding"/>
    <property type="evidence" value="ECO:0007669"/>
    <property type="project" value="TreeGrafter"/>
</dbReference>
<evidence type="ECO:0000256" key="4">
    <source>
        <dbReference type="ARBA" id="ARBA00022989"/>
    </source>
</evidence>
<dbReference type="AlphaFoldDB" id="A0A4Y7KC09"/>
<feature type="transmembrane region" description="Helical" evidence="7">
    <location>
        <begin position="392"/>
        <end position="411"/>
    </location>
</feature>
<dbReference type="Pfam" id="PF03105">
    <property type="entry name" value="SPX"/>
    <property type="match status" value="1"/>
</dbReference>
<proteinExistence type="inferred from homology"/>
<comment type="subcellular location">
    <subcellularLocation>
        <location evidence="1">Membrane</location>
        <topology evidence="1">Multi-pass membrane protein</topology>
    </subcellularLocation>
</comment>
<protein>
    <recommendedName>
        <fullName evidence="12">EXS domain-containing protein</fullName>
    </recommendedName>
</protein>
<keyword evidence="3 7" id="KW-0812">Transmembrane</keyword>
<feature type="compositionally biased region" description="Polar residues" evidence="6">
    <location>
        <begin position="44"/>
        <end position="63"/>
    </location>
</feature>
<evidence type="ECO:0000259" key="9">
    <source>
        <dbReference type="PROSITE" id="PS51382"/>
    </source>
</evidence>
<gene>
    <name evidence="10" type="ORF">C5167_032842</name>
</gene>
<evidence type="ECO:0000256" key="1">
    <source>
        <dbReference type="ARBA" id="ARBA00004141"/>
    </source>
</evidence>
<evidence type="ECO:0000256" key="2">
    <source>
        <dbReference type="ARBA" id="ARBA00009665"/>
    </source>
</evidence>
<feature type="transmembrane region" description="Helical" evidence="7">
    <location>
        <begin position="484"/>
        <end position="500"/>
    </location>
</feature>
<evidence type="ECO:0000256" key="5">
    <source>
        <dbReference type="ARBA" id="ARBA00023136"/>
    </source>
</evidence>
<feature type="transmembrane region" description="Helical" evidence="7">
    <location>
        <begin position="447"/>
        <end position="463"/>
    </location>
</feature>
<dbReference type="EMBL" id="CM010721">
    <property type="protein sequence ID" value="RZC69691.1"/>
    <property type="molecule type" value="Genomic_DNA"/>
</dbReference>
<evidence type="ECO:0000313" key="11">
    <source>
        <dbReference type="Proteomes" id="UP000316621"/>
    </source>
</evidence>
<evidence type="ECO:0000256" key="7">
    <source>
        <dbReference type="SAM" id="Phobius"/>
    </source>
</evidence>
<dbReference type="Gramene" id="RZC69691">
    <property type="protein sequence ID" value="RZC69691"/>
    <property type="gene ID" value="C5167_032842"/>
</dbReference>
<organism evidence="10 11">
    <name type="scientific">Papaver somniferum</name>
    <name type="common">Opium poppy</name>
    <dbReference type="NCBI Taxonomy" id="3469"/>
    <lineage>
        <taxon>Eukaryota</taxon>
        <taxon>Viridiplantae</taxon>
        <taxon>Streptophyta</taxon>
        <taxon>Embryophyta</taxon>
        <taxon>Tracheophyta</taxon>
        <taxon>Spermatophyta</taxon>
        <taxon>Magnoliopsida</taxon>
        <taxon>Ranunculales</taxon>
        <taxon>Papaveraceae</taxon>
        <taxon>Papaveroideae</taxon>
        <taxon>Papaver</taxon>
    </lineage>
</organism>
<keyword evidence="5 7" id="KW-0472">Membrane</keyword>
<accession>A0A4Y7KC09</accession>
<dbReference type="PANTHER" id="PTHR10783">
    <property type="entry name" value="XENOTROPIC AND POLYTROPIC RETROVIRUS RECEPTOR 1-RELATED"/>
    <property type="match status" value="1"/>
</dbReference>
<evidence type="ECO:0000313" key="10">
    <source>
        <dbReference type="EMBL" id="RZC69691.1"/>
    </source>
</evidence>
<dbReference type="GO" id="GO:0016036">
    <property type="term" value="P:cellular response to phosphate starvation"/>
    <property type="evidence" value="ECO:0007669"/>
    <property type="project" value="TreeGrafter"/>
</dbReference>
<evidence type="ECO:0008006" key="12">
    <source>
        <dbReference type="Google" id="ProtNLM"/>
    </source>
</evidence>
<feature type="transmembrane region" description="Helical" evidence="7">
    <location>
        <begin position="555"/>
        <end position="575"/>
    </location>
</feature>
<feature type="region of interest" description="Disordered" evidence="6">
    <location>
        <begin position="42"/>
        <end position="79"/>
    </location>
</feature>
<dbReference type="Proteomes" id="UP000316621">
    <property type="component" value="Chromosome 7"/>
</dbReference>
<keyword evidence="11" id="KW-1185">Reference proteome</keyword>
<reference evidence="10 11" key="1">
    <citation type="journal article" date="2018" name="Science">
        <title>The opium poppy genome and morphinan production.</title>
        <authorList>
            <person name="Guo L."/>
            <person name="Winzer T."/>
            <person name="Yang X."/>
            <person name="Li Y."/>
            <person name="Ning Z."/>
            <person name="He Z."/>
            <person name="Teodor R."/>
            <person name="Lu Y."/>
            <person name="Bowser T.A."/>
            <person name="Graham I.A."/>
            <person name="Ye K."/>
        </authorList>
    </citation>
    <scope>NUCLEOTIDE SEQUENCE [LARGE SCALE GENOMIC DNA]</scope>
    <source>
        <strain evidence="11">cv. HN1</strain>
        <tissue evidence="10">Leaves</tissue>
    </source>
</reference>
<dbReference type="PANTHER" id="PTHR10783:SF4">
    <property type="entry name" value="PHOSPHATE TRANSPORTER PHO1 HOMOLOG 3"/>
    <property type="match status" value="1"/>
</dbReference>
<dbReference type="InterPro" id="IPR004331">
    <property type="entry name" value="SPX_dom"/>
</dbReference>
<feature type="transmembrane region" description="Helical" evidence="7">
    <location>
        <begin position="506"/>
        <end position="534"/>
    </location>
</feature>
<dbReference type="GO" id="GO:0005886">
    <property type="term" value="C:plasma membrane"/>
    <property type="evidence" value="ECO:0007669"/>
    <property type="project" value="TreeGrafter"/>
</dbReference>
<keyword evidence="4 7" id="KW-1133">Transmembrane helix</keyword>
<feature type="transmembrane region" description="Helical" evidence="7">
    <location>
        <begin position="279"/>
        <end position="299"/>
    </location>
</feature>
<dbReference type="OMA" id="KLKHRTN"/>
<dbReference type="InterPro" id="IPR004342">
    <property type="entry name" value="EXS_C"/>
</dbReference>
<feature type="transmembrane region" description="Helical" evidence="7">
    <location>
        <begin position="311"/>
        <end position="334"/>
    </location>
</feature>
<feature type="compositionally biased region" description="Low complexity" evidence="6">
    <location>
        <begin position="64"/>
        <end position="75"/>
    </location>
</feature>
<feature type="domain" description="EXS" evidence="8">
    <location>
        <begin position="444"/>
        <end position="638"/>
    </location>
</feature>
<dbReference type="GO" id="GO:0005802">
    <property type="term" value="C:trans-Golgi network"/>
    <property type="evidence" value="ECO:0007669"/>
    <property type="project" value="TreeGrafter"/>
</dbReference>
<evidence type="ECO:0000256" key="3">
    <source>
        <dbReference type="ARBA" id="ARBA00022692"/>
    </source>
</evidence>
<evidence type="ECO:0000256" key="6">
    <source>
        <dbReference type="SAM" id="MobiDB-lite"/>
    </source>
</evidence>
<dbReference type="PROSITE" id="PS51380">
    <property type="entry name" value="EXS"/>
    <property type="match status" value="1"/>
</dbReference>
<sequence>MDALIAFRIKIENPDGTNHHFVNWSVEMTKLASDVAASAAAVSQTSPRVTSPQTNSLLSPTGTSRSNSRSSNVSREAMPHMDAIKEIEQSLEEQSEESGDDVVLNGTRVISSTSTTVSETKAKKMDVSRPASLDVLDRVTINNTLETPRSTIKGILNVNKNNDIVFGRENLQKVELQLQRAFVEFYQKLRLLKSYSFLNVLAFSKIMKKYDKITSRNASKSYLHMVDNSYIGSYDGVTRLMERVEATFIKHFTNANRSKGIRILRPAAKRERHRTTFSLGFFAGCALALLASLILIVRARNILGTEYMETLFPLYSLFGFIVLHMLMYAINVYAWRRYRVNYPFIFGFKQGTELGYREVFLISSALATLALASVLANLDMEMNKHTKDYKSLTELVPLILVIVLLPDIFLADQLTSQVQAIRSIEYYICYYGGGGFKSRDSSCKKTGVFKVFNFIIASIPYSFRLFQCLRRLFEEKDRMQGYNALKYFSTIVAVAIRAAYKLNDTTAWLILALLSSIISAVVSTYWDIVTDWGLFQSNSRNRFLRDKLLIPQQNVYFGAIVLNILLRFAWLQSIFDFKLPFLHMEAMVTIFACLEIIRRGMWNFFRLENEHLNNVGKYRAFKSVPLPFNYDEDDDDKDD</sequence>
<comment type="similarity">
    <text evidence="2">Belongs to the SYG1 (TC 2.A.94) family.</text>
</comment>
<evidence type="ECO:0000259" key="8">
    <source>
        <dbReference type="PROSITE" id="PS51380"/>
    </source>
</evidence>